<feature type="binding site" evidence="6">
    <location>
        <position position="98"/>
    </location>
    <ligand>
        <name>FMN</name>
        <dbReference type="ChEBI" id="CHEBI:58210"/>
    </ligand>
</feature>
<comment type="caution">
    <text evidence="8">The sequence shown here is derived from an EMBL/GenBank/DDBJ whole genome shotgun (WGS) entry which is preliminary data.</text>
</comment>
<keyword evidence="4 8" id="KW-0503">Monooxygenase</keyword>
<dbReference type="Proteomes" id="UP000242752">
    <property type="component" value="Unassembled WGS sequence"/>
</dbReference>
<evidence type="ECO:0000256" key="2">
    <source>
        <dbReference type="ARBA" id="ARBA00022643"/>
    </source>
</evidence>
<dbReference type="PANTHER" id="PTHR30011">
    <property type="entry name" value="ALKANESULFONATE MONOOXYGENASE-RELATED"/>
    <property type="match status" value="1"/>
</dbReference>
<name>A0A2K3YFS1_9STAP</name>
<dbReference type="InterPro" id="IPR011251">
    <property type="entry name" value="Luciferase-like_dom"/>
</dbReference>
<sequence>MAKNKEKQMVLGLLLGPYGANSKAWTENVESAKNYPDINEDIRAAQLAEKGKFQFMFFGDFPAIKPATSDELRAMVLDPIIMSGIVASHTKHLGLAITKATSWNNVYDVAREFKTLDAVSNGRVGWNAVTGANEVSANAFGASVGSSKERYEEAYEFVEFVQELWSVWDKDALQADKDSGIFADYEKVRTVSLKGKYNESIGTLPIPPSPQGQPVIVHAGGSSNSIAFAGRYANVFIGEVWTIEQGQAMRQALRQAAVDNGRDPDEIKFIAGLMPLIGDNKREALDRHAKFIDEKTFRQRIAHIGYALNTRFGPQDIDQPINKEILDRVVVTPYSDPRIDNVLKLAYEGWTLRDLVYHSVIDYHPAAVGDAKATADHLTEWFEAGAADGFWIMPDTYEVDFQRFVDEVVPILQERGVFHEDYEGETLRENLNIPYQYGRDERLES</sequence>
<keyword evidence="2 6" id="KW-0288">FMN</keyword>
<reference evidence="8 9" key="1">
    <citation type="submission" date="2017-08" db="EMBL/GenBank/DDBJ databases">
        <title>Draft genome sequences of 64 type strains of genus Staph aureus.</title>
        <authorList>
            <person name="Cole K."/>
            <person name="Golubchik T."/>
            <person name="Russell J."/>
            <person name="Foster D."/>
            <person name="Llewelyn M."/>
            <person name="Wilson D."/>
            <person name="Crook D."/>
            <person name="Paul J."/>
        </authorList>
    </citation>
    <scope>NUCLEOTIDE SEQUENCE [LARGE SCALE GENOMIC DNA]</scope>
    <source>
        <strain evidence="8 9">DSM 21968</strain>
    </source>
</reference>
<dbReference type="Gene3D" id="3.20.20.30">
    <property type="entry name" value="Luciferase-like domain"/>
    <property type="match status" value="1"/>
</dbReference>
<evidence type="ECO:0000256" key="5">
    <source>
        <dbReference type="ARBA" id="ARBA00033748"/>
    </source>
</evidence>
<dbReference type="InterPro" id="IPR036661">
    <property type="entry name" value="Luciferase-like_sf"/>
</dbReference>
<feature type="binding site" evidence="6">
    <location>
        <position position="60"/>
    </location>
    <ligand>
        <name>FMN</name>
        <dbReference type="ChEBI" id="CHEBI:58210"/>
    </ligand>
</feature>
<dbReference type="InterPro" id="IPR016215">
    <property type="entry name" value="NTA_MOA"/>
</dbReference>
<evidence type="ECO:0000313" key="9">
    <source>
        <dbReference type="Proteomes" id="UP000242752"/>
    </source>
</evidence>
<protein>
    <submittedName>
        <fullName evidence="8">Nitrilotriacetate monooxygenase</fullName>
    </submittedName>
</protein>
<feature type="binding site" evidence="6">
    <location>
        <position position="151"/>
    </location>
    <ligand>
        <name>FMN</name>
        <dbReference type="ChEBI" id="CHEBI:58210"/>
    </ligand>
</feature>
<accession>A0A2K3YFS1</accession>
<dbReference type="OrthoDB" id="3265338at2"/>
<feature type="domain" description="Luciferase-like" evidence="7">
    <location>
        <begin position="36"/>
        <end position="296"/>
    </location>
</feature>
<dbReference type="PIRSF" id="PIRSF000337">
    <property type="entry name" value="NTA_MOA"/>
    <property type="match status" value="1"/>
</dbReference>
<dbReference type="SUPFAM" id="SSF51679">
    <property type="entry name" value="Bacterial luciferase-like"/>
    <property type="match status" value="1"/>
</dbReference>
<keyword evidence="9" id="KW-1185">Reference proteome</keyword>
<dbReference type="Pfam" id="PF00296">
    <property type="entry name" value="Bac_luciferase"/>
    <property type="match status" value="1"/>
</dbReference>
<evidence type="ECO:0000256" key="4">
    <source>
        <dbReference type="ARBA" id="ARBA00023033"/>
    </source>
</evidence>
<keyword evidence="1 6" id="KW-0285">Flavoprotein</keyword>
<evidence type="ECO:0000256" key="6">
    <source>
        <dbReference type="PIRSR" id="PIRSR000337-1"/>
    </source>
</evidence>
<dbReference type="GO" id="GO:0016705">
    <property type="term" value="F:oxidoreductase activity, acting on paired donors, with incorporation or reduction of molecular oxygen"/>
    <property type="evidence" value="ECO:0007669"/>
    <property type="project" value="InterPro"/>
</dbReference>
<proteinExistence type="inferred from homology"/>
<comment type="similarity">
    <text evidence="5">Belongs to the NtaA/SnaA/DszA monooxygenase family.</text>
</comment>
<dbReference type="NCBIfam" id="TIGR03860">
    <property type="entry name" value="FMN_nitrolo"/>
    <property type="match status" value="1"/>
</dbReference>
<evidence type="ECO:0000313" key="8">
    <source>
        <dbReference type="EMBL" id="PNZ24460.1"/>
    </source>
</evidence>
<gene>
    <name evidence="8" type="ORF">CD122_11060</name>
</gene>
<dbReference type="AlphaFoldDB" id="A0A2K3YFS1"/>
<dbReference type="GO" id="GO:0004497">
    <property type="term" value="F:monooxygenase activity"/>
    <property type="evidence" value="ECO:0007669"/>
    <property type="project" value="UniProtKB-KW"/>
</dbReference>
<dbReference type="InterPro" id="IPR051260">
    <property type="entry name" value="Diverse_substr_monoxygenases"/>
</dbReference>
<dbReference type="RefSeq" id="WP_103359001.1">
    <property type="nucleotide sequence ID" value="NZ_PPRF01000120.1"/>
</dbReference>
<dbReference type="EMBL" id="PPRF01000120">
    <property type="protein sequence ID" value="PNZ24460.1"/>
    <property type="molecule type" value="Genomic_DNA"/>
</dbReference>
<evidence type="ECO:0000256" key="3">
    <source>
        <dbReference type="ARBA" id="ARBA00023002"/>
    </source>
</evidence>
<keyword evidence="3" id="KW-0560">Oxidoreductase</keyword>
<evidence type="ECO:0000259" key="7">
    <source>
        <dbReference type="Pfam" id="PF00296"/>
    </source>
</evidence>
<dbReference type="PANTHER" id="PTHR30011:SF16">
    <property type="entry name" value="C2H2 FINGER DOMAIN TRANSCRIPTION FACTOR (EUROFUNG)-RELATED"/>
    <property type="match status" value="1"/>
</dbReference>
<evidence type="ECO:0000256" key="1">
    <source>
        <dbReference type="ARBA" id="ARBA00022630"/>
    </source>
</evidence>
<organism evidence="8 9">
    <name type="scientific">Staphylococcus rostri</name>
    <dbReference type="NCBI Taxonomy" id="522262"/>
    <lineage>
        <taxon>Bacteria</taxon>
        <taxon>Bacillati</taxon>
        <taxon>Bacillota</taxon>
        <taxon>Bacilli</taxon>
        <taxon>Bacillales</taxon>
        <taxon>Staphylococcaceae</taxon>
        <taxon>Staphylococcus</taxon>
    </lineage>
</organism>
<feature type="binding site" evidence="6">
    <location>
        <position position="222"/>
    </location>
    <ligand>
        <name>FMN</name>
        <dbReference type="ChEBI" id="CHEBI:58210"/>
    </ligand>
</feature>